<evidence type="ECO:0000313" key="3">
    <source>
        <dbReference type="Proteomes" id="UP000477543"/>
    </source>
</evidence>
<dbReference type="InterPro" id="IPR001387">
    <property type="entry name" value="Cro/C1-type_HTH"/>
</dbReference>
<dbReference type="EMBL" id="WYDN01000001">
    <property type="protein sequence ID" value="NAZ14813.1"/>
    <property type="molecule type" value="Genomic_DNA"/>
</dbReference>
<dbReference type="CDD" id="cd00093">
    <property type="entry name" value="HTH_XRE"/>
    <property type="match status" value="1"/>
</dbReference>
<organism evidence="2 3">
    <name type="scientific">Glutamicibacter soli</name>
    <dbReference type="NCBI Taxonomy" id="453836"/>
    <lineage>
        <taxon>Bacteria</taxon>
        <taxon>Bacillati</taxon>
        <taxon>Actinomycetota</taxon>
        <taxon>Actinomycetes</taxon>
        <taxon>Micrococcales</taxon>
        <taxon>Micrococcaceae</taxon>
        <taxon>Glutamicibacter</taxon>
    </lineage>
</organism>
<protein>
    <submittedName>
        <fullName evidence="2">XRE family transcriptional regulator</fullName>
    </submittedName>
</protein>
<dbReference type="RefSeq" id="WP_161447105.1">
    <property type="nucleotide sequence ID" value="NZ_WYDN01000001.1"/>
</dbReference>
<dbReference type="Proteomes" id="UP000477543">
    <property type="component" value="Unassembled WGS sequence"/>
</dbReference>
<reference evidence="2 3" key="1">
    <citation type="submission" date="2020-01" db="EMBL/GenBank/DDBJ databases">
        <title>Glutamicibacter soli M275.</title>
        <authorList>
            <person name="Meng X."/>
        </authorList>
    </citation>
    <scope>NUCLEOTIDE SEQUENCE [LARGE SCALE GENOMIC DNA]</scope>
    <source>
        <strain evidence="2 3">M275</strain>
    </source>
</reference>
<dbReference type="SUPFAM" id="SSF47413">
    <property type="entry name" value="lambda repressor-like DNA-binding domains"/>
    <property type="match status" value="1"/>
</dbReference>
<dbReference type="InterPro" id="IPR010982">
    <property type="entry name" value="Lambda_DNA-bd_dom_sf"/>
</dbReference>
<comment type="caution">
    <text evidence="2">The sequence shown here is derived from an EMBL/GenBank/DDBJ whole genome shotgun (WGS) entry which is preliminary data.</text>
</comment>
<evidence type="ECO:0000313" key="2">
    <source>
        <dbReference type="EMBL" id="NAZ14813.1"/>
    </source>
</evidence>
<accession>A0A6L9G1N0</accession>
<dbReference type="AlphaFoldDB" id="A0A6L9G1N0"/>
<feature type="domain" description="HTH cro/C1-type" evidence="1">
    <location>
        <begin position="25"/>
        <end position="80"/>
    </location>
</feature>
<sequence length="107" mass="12329">MRGTRRHLNLVRKESWMRVIDPAALRRKRINQRFSQRDLAGLVRRSQAAIHQLETGKMKTLTEDLALLIAARLFTDWEDLFILEEHEVVPRVTTEVLPSGKAQVSAA</sequence>
<gene>
    <name evidence="2" type="ORF">GT020_01845</name>
</gene>
<evidence type="ECO:0000259" key="1">
    <source>
        <dbReference type="PROSITE" id="PS50943"/>
    </source>
</evidence>
<name>A0A6L9G1N0_9MICC</name>
<dbReference type="Gene3D" id="1.10.260.40">
    <property type="entry name" value="lambda repressor-like DNA-binding domains"/>
    <property type="match status" value="1"/>
</dbReference>
<dbReference type="GO" id="GO:0003677">
    <property type="term" value="F:DNA binding"/>
    <property type="evidence" value="ECO:0007669"/>
    <property type="project" value="InterPro"/>
</dbReference>
<proteinExistence type="predicted"/>
<dbReference type="PROSITE" id="PS50943">
    <property type="entry name" value="HTH_CROC1"/>
    <property type="match status" value="1"/>
</dbReference>